<evidence type="ECO:0008006" key="3">
    <source>
        <dbReference type="Google" id="ProtNLM"/>
    </source>
</evidence>
<proteinExistence type="predicted"/>
<evidence type="ECO:0000313" key="2">
    <source>
        <dbReference type="Proteomes" id="UP000638648"/>
    </source>
</evidence>
<reference evidence="1" key="1">
    <citation type="submission" date="2020-10" db="EMBL/GenBank/DDBJ databases">
        <title>Sequencing the genomes of 1000 actinobacteria strains.</title>
        <authorList>
            <person name="Klenk H.-P."/>
        </authorList>
    </citation>
    <scope>NUCLEOTIDE SEQUENCE</scope>
    <source>
        <strain evidence="1">DSM 45354</strain>
    </source>
</reference>
<dbReference type="RefSeq" id="WP_192748885.1">
    <property type="nucleotide sequence ID" value="NZ_BAABJL010000045.1"/>
</dbReference>
<dbReference type="EMBL" id="JADBEM010000001">
    <property type="protein sequence ID" value="MBE1604316.1"/>
    <property type="molecule type" value="Genomic_DNA"/>
</dbReference>
<evidence type="ECO:0000313" key="1">
    <source>
        <dbReference type="EMBL" id="MBE1604316.1"/>
    </source>
</evidence>
<keyword evidence="2" id="KW-1185">Reference proteome</keyword>
<gene>
    <name evidence="1" type="ORF">HEB94_001164</name>
</gene>
<comment type="caution">
    <text evidence="1">The sequence shown here is derived from an EMBL/GenBank/DDBJ whole genome shotgun (WGS) entry which is preliminary data.</text>
</comment>
<dbReference type="AlphaFoldDB" id="A0A927MQ50"/>
<protein>
    <recommendedName>
        <fullName evidence="3">PRC-barrel domain-containing protein</fullName>
    </recommendedName>
</protein>
<name>A0A927MQ50_9ACTN</name>
<sequence>MATPLEGNEGPITQVREHMSVVDAEGKRLGTVAEVKMGDPEAATEQGQQMTSRSDIASTVLAAFGGREPFAVPSCEAGDLLRKGFVKVDPRGVFKRDFYISAEDVLGVDDRSVRVAISAAQVTD</sequence>
<dbReference type="Proteomes" id="UP000638648">
    <property type="component" value="Unassembled WGS sequence"/>
</dbReference>
<accession>A0A927MQ50</accession>
<organism evidence="1 2">
    <name type="scientific">Actinopolymorpha pittospori</name>
    <dbReference type="NCBI Taxonomy" id="648752"/>
    <lineage>
        <taxon>Bacteria</taxon>
        <taxon>Bacillati</taxon>
        <taxon>Actinomycetota</taxon>
        <taxon>Actinomycetes</taxon>
        <taxon>Propionibacteriales</taxon>
        <taxon>Actinopolymorphaceae</taxon>
        <taxon>Actinopolymorpha</taxon>
    </lineage>
</organism>